<evidence type="ECO:0000256" key="3">
    <source>
        <dbReference type="ARBA" id="ARBA00022578"/>
    </source>
</evidence>
<evidence type="ECO:0000256" key="4">
    <source>
        <dbReference type="ARBA" id="ARBA00023125"/>
    </source>
</evidence>
<dbReference type="RefSeq" id="WP_142103921.1">
    <property type="nucleotide sequence ID" value="NZ_VFPH01000002.1"/>
</dbReference>
<dbReference type="EMBL" id="VFPH01000002">
    <property type="protein sequence ID" value="TQM37034.1"/>
    <property type="molecule type" value="Genomic_DNA"/>
</dbReference>
<dbReference type="PANTHER" id="PTHR33217:SF7">
    <property type="entry name" value="TRANSPOSASE FOR INSERTION SEQUENCE ELEMENT IS1081"/>
    <property type="match status" value="1"/>
</dbReference>
<name>A0A543FTG0_9PSEU</name>
<dbReference type="NCBIfam" id="NF033543">
    <property type="entry name" value="transpos_IS256"/>
    <property type="match status" value="1"/>
</dbReference>
<keyword evidence="5 6" id="KW-0233">DNA recombination</keyword>
<evidence type="ECO:0000256" key="6">
    <source>
        <dbReference type="RuleBase" id="RU365089"/>
    </source>
</evidence>
<reference evidence="7 8" key="1">
    <citation type="submission" date="2019-06" db="EMBL/GenBank/DDBJ databases">
        <title>Sequencing the genomes of 1000 actinobacteria strains.</title>
        <authorList>
            <person name="Klenk H.-P."/>
        </authorList>
    </citation>
    <scope>NUCLEOTIDE SEQUENCE [LARGE SCALE GENOMIC DNA]</scope>
    <source>
        <strain evidence="7 8">DSM 45511</strain>
    </source>
</reference>
<organism evidence="7 8">
    <name type="scientific">Pseudonocardia cypriaca</name>
    <dbReference type="NCBI Taxonomy" id="882449"/>
    <lineage>
        <taxon>Bacteria</taxon>
        <taxon>Bacillati</taxon>
        <taxon>Actinomycetota</taxon>
        <taxon>Actinomycetes</taxon>
        <taxon>Pseudonocardiales</taxon>
        <taxon>Pseudonocardiaceae</taxon>
        <taxon>Pseudonocardia</taxon>
    </lineage>
</organism>
<evidence type="ECO:0000313" key="8">
    <source>
        <dbReference type="Proteomes" id="UP000319818"/>
    </source>
</evidence>
<protein>
    <recommendedName>
        <fullName evidence="6">Mutator family transposase</fullName>
    </recommendedName>
</protein>
<dbReference type="Proteomes" id="UP000319818">
    <property type="component" value="Unassembled WGS sequence"/>
</dbReference>
<keyword evidence="6" id="KW-0814">Transposable element</keyword>
<dbReference type="GO" id="GO:0003677">
    <property type="term" value="F:DNA binding"/>
    <property type="evidence" value="ECO:0007669"/>
    <property type="project" value="UniProtKB-UniRule"/>
</dbReference>
<gene>
    <name evidence="7" type="ORF">FB388_4235</name>
</gene>
<evidence type="ECO:0000256" key="1">
    <source>
        <dbReference type="ARBA" id="ARBA00002190"/>
    </source>
</evidence>
<evidence type="ECO:0000256" key="2">
    <source>
        <dbReference type="ARBA" id="ARBA00010961"/>
    </source>
</evidence>
<proteinExistence type="inferred from homology"/>
<comment type="similarity">
    <text evidence="2 6">Belongs to the transposase mutator family.</text>
</comment>
<dbReference type="PROSITE" id="PS01007">
    <property type="entry name" value="TRANSPOSASE_MUTATOR"/>
    <property type="match status" value="1"/>
</dbReference>
<keyword evidence="8" id="KW-1185">Reference proteome</keyword>
<dbReference type="OrthoDB" id="9793302at2"/>
<accession>A0A543FTG0</accession>
<comment type="function">
    <text evidence="1 6">Required for the transposition of the insertion element.</text>
</comment>
<evidence type="ECO:0000256" key="5">
    <source>
        <dbReference type="ARBA" id="ARBA00023172"/>
    </source>
</evidence>
<dbReference type="Pfam" id="PF00872">
    <property type="entry name" value="Transposase_mut"/>
    <property type="match status" value="1"/>
</dbReference>
<keyword evidence="4 6" id="KW-0238">DNA-binding</keyword>
<sequence>MAAPHHIEVTELLEQQLQGASPDLLRQMIASLANAMMSAQADQACGADYGERSQERVNRRNGYRAREWDTRAGTVELAVPKLREGSYFPDWLLTHRRRAEQALVTVVATAYLLGVSTRRVERLAEQLGVKSLSRSQVSEMATHLDAQVTAFRQRPLDHGPYTFVWVDALVVKVREDGRVVNVHALVATGVNADGHREILGLDVASAEDGAGWLAFLRGLVARGLSGVQLVISDAHPGLVAAIGSALPGAAWQRCRTHYLRNLLTRVPKSAQPHVATQVRTIFDQADTDAVHAQYDRVIHALEPRFRDAAQHLEAARAELLAFTSYPREIWRQIWSNNPQERLNKEIRRRTDVVGIFPGRDALIRLVGAVLAEQSDEWTEGRRYMGLELLAKSRIRIITTEPDPATSEPPVTTEALTA</sequence>
<dbReference type="GO" id="GO:0006313">
    <property type="term" value="P:DNA transposition"/>
    <property type="evidence" value="ECO:0007669"/>
    <property type="project" value="UniProtKB-UniRule"/>
</dbReference>
<dbReference type="GO" id="GO:0004803">
    <property type="term" value="F:transposase activity"/>
    <property type="evidence" value="ECO:0007669"/>
    <property type="project" value="UniProtKB-UniRule"/>
</dbReference>
<dbReference type="InterPro" id="IPR001207">
    <property type="entry name" value="Transposase_mutator"/>
</dbReference>
<evidence type="ECO:0000313" key="7">
    <source>
        <dbReference type="EMBL" id="TQM37034.1"/>
    </source>
</evidence>
<comment type="caution">
    <text evidence="7">The sequence shown here is derived from an EMBL/GenBank/DDBJ whole genome shotgun (WGS) entry which is preliminary data.</text>
</comment>
<dbReference type="AlphaFoldDB" id="A0A543FTG0"/>
<dbReference type="PANTHER" id="PTHR33217">
    <property type="entry name" value="TRANSPOSASE FOR INSERTION SEQUENCE ELEMENT IS1081"/>
    <property type="match status" value="1"/>
</dbReference>
<keyword evidence="3 6" id="KW-0815">Transposition</keyword>